<dbReference type="PROSITE" id="PS51740">
    <property type="entry name" value="SPOVT_ABRB"/>
    <property type="match status" value="1"/>
</dbReference>
<feature type="domain" description="SpoVT-AbrB" evidence="2">
    <location>
        <begin position="2"/>
        <end position="47"/>
    </location>
</feature>
<keyword evidence="4" id="KW-1185">Reference proteome</keyword>
<evidence type="ECO:0000313" key="3">
    <source>
        <dbReference type="EMBL" id="AFV10561.1"/>
    </source>
</evidence>
<dbReference type="OrthoDB" id="9811597at2"/>
<dbReference type="AlphaFoldDB" id="K4LCA0"/>
<keyword evidence="1" id="KW-0238">DNA-binding</keyword>
<dbReference type="KEGG" id="tpz:Tph_c03140"/>
<dbReference type="Proteomes" id="UP000000467">
    <property type="component" value="Chromosome"/>
</dbReference>
<evidence type="ECO:0000313" key="4">
    <source>
        <dbReference type="Proteomes" id="UP000000467"/>
    </source>
</evidence>
<dbReference type="InterPro" id="IPR037914">
    <property type="entry name" value="SpoVT-AbrB_sf"/>
</dbReference>
<dbReference type="RefSeq" id="WP_015049480.1">
    <property type="nucleotide sequence ID" value="NC_018870.1"/>
</dbReference>
<sequence length="92" mass="10029">MPYIATVSQKGWVVIPKELRAKLKIRPGSKVLLVEGEEGLVITPLPEDPIAAFRGMLKGFPLVEELLEARKEEAAREELRAGQLRGAGVLPG</sequence>
<name>K4LCA0_THEPS</name>
<dbReference type="InterPro" id="IPR007159">
    <property type="entry name" value="SpoVT-AbrB_dom"/>
</dbReference>
<protein>
    <submittedName>
        <fullName evidence="3">Transcription regulator</fullName>
    </submittedName>
</protein>
<evidence type="ECO:0000259" key="2">
    <source>
        <dbReference type="PROSITE" id="PS51740"/>
    </source>
</evidence>
<proteinExistence type="predicted"/>
<dbReference type="EMBL" id="CP003732">
    <property type="protein sequence ID" value="AFV10561.1"/>
    <property type="molecule type" value="Genomic_DNA"/>
</dbReference>
<dbReference type="SUPFAM" id="SSF89447">
    <property type="entry name" value="AbrB/MazE/MraZ-like"/>
    <property type="match status" value="1"/>
</dbReference>
<dbReference type="Pfam" id="PF04014">
    <property type="entry name" value="MazE_antitoxin"/>
    <property type="match status" value="1"/>
</dbReference>
<dbReference type="NCBIfam" id="TIGR01439">
    <property type="entry name" value="lp_hng_hel_AbrB"/>
    <property type="match status" value="1"/>
</dbReference>
<evidence type="ECO:0000256" key="1">
    <source>
        <dbReference type="PROSITE-ProRule" id="PRU01076"/>
    </source>
</evidence>
<gene>
    <name evidence="3" type="ordered locus">Tph_c03140</name>
</gene>
<dbReference type="SMART" id="SM00966">
    <property type="entry name" value="SpoVT_AbrB"/>
    <property type="match status" value="1"/>
</dbReference>
<dbReference type="GO" id="GO:0003677">
    <property type="term" value="F:DNA binding"/>
    <property type="evidence" value="ECO:0007669"/>
    <property type="project" value="UniProtKB-UniRule"/>
</dbReference>
<reference evidence="3 4" key="1">
    <citation type="journal article" date="2012" name="BMC Genomics">
        <title>Genome-guided analysis of physiological and morphological traits of the fermentative acetate oxidizer Thermacetogenium phaeum.</title>
        <authorList>
            <person name="Oehler D."/>
            <person name="Poehlein A."/>
            <person name="Leimbach A."/>
            <person name="Muller N."/>
            <person name="Daniel R."/>
            <person name="Gottschalk G."/>
            <person name="Schink B."/>
        </authorList>
    </citation>
    <scope>NUCLEOTIDE SEQUENCE [LARGE SCALE GENOMIC DNA]</scope>
    <source>
        <strain evidence="4">ATCC BAA-254 / DSM 26808 / PB</strain>
    </source>
</reference>
<dbReference type="eggNOG" id="COG2002">
    <property type="taxonomic scope" value="Bacteria"/>
</dbReference>
<dbReference type="Gene3D" id="2.10.260.10">
    <property type="match status" value="1"/>
</dbReference>
<accession>K4LCA0</accession>
<dbReference type="HOGENOM" id="CLU_158484_9_0_9"/>
<organism evidence="3 4">
    <name type="scientific">Thermacetogenium phaeum (strain ATCC BAA-254 / DSM 26808 / PB)</name>
    <dbReference type="NCBI Taxonomy" id="1089553"/>
    <lineage>
        <taxon>Bacteria</taxon>
        <taxon>Bacillati</taxon>
        <taxon>Bacillota</taxon>
        <taxon>Clostridia</taxon>
        <taxon>Thermoanaerobacterales</taxon>
        <taxon>Thermoanaerobacteraceae</taxon>
        <taxon>Thermacetogenium</taxon>
    </lineage>
</organism>